<gene>
    <name evidence="2" type="ORF">Taro_018643</name>
</gene>
<protein>
    <submittedName>
        <fullName evidence="2">Uncharacterized protein</fullName>
    </submittedName>
</protein>
<dbReference type="Proteomes" id="UP000652761">
    <property type="component" value="Unassembled WGS sequence"/>
</dbReference>
<feature type="transmembrane region" description="Helical" evidence="1">
    <location>
        <begin position="12"/>
        <end position="33"/>
    </location>
</feature>
<evidence type="ECO:0000256" key="1">
    <source>
        <dbReference type="SAM" id="Phobius"/>
    </source>
</evidence>
<sequence length="78" mass="9058">MNDLLHWLVLTSRFFCIFFRVLLSMMSFLSVIMRGKIQIVAGKVWRAGSSRPDTPISHRIRENPILDSIDSVRFASYI</sequence>
<keyword evidence="3" id="KW-1185">Reference proteome</keyword>
<name>A0A843UWV7_COLES</name>
<proteinExistence type="predicted"/>
<keyword evidence="1" id="KW-0812">Transmembrane</keyword>
<organism evidence="2 3">
    <name type="scientific">Colocasia esculenta</name>
    <name type="common">Wild taro</name>
    <name type="synonym">Arum esculentum</name>
    <dbReference type="NCBI Taxonomy" id="4460"/>
    <lineage>
        <taxon>Eukaryota</taxon>
        <taxon>Viridiplantae</taxon>
        <taxon>Streptophyta</taxon>
        <taxon>Embryophyta</taxon>
        <taxon>Tracheophyta</taxon>
        <taxon>Spermatophyta</taxon>
        <taxon>Magnoliopsida</taxon>
        <taxon>Liliopsida</taxon>
        <taxon>Araceae</taxon>
        <taxon>Aroideae</taxon>
        <taxon>Colocasieae</taxon>
        <taxon>Colocasia</taxon>
    </lineage>
</organism>
<dbReference type="AlphaFoldDB" id="A0A843UWV7"/>
<dbReference type="EMBL" id="NMUH01000874">
    <property type="protein sequence ID" value="MQL86114.1"/>
    <property type="molecule type" value="Genomic_DNA"/>
</dbReference>
<reference evidence="2" key="1">
    <citation type="submission" date="2017-07" db="EMBL/GenBank/DDBJ databases">
        <title>Taro Niue Genome Assembly and Annotation.</title>
        <authorList>
            <person name="Atibalentja N."/>
            <person name="Keating K."/>
            <person name="Fields C.J."/>
        </authorList>
    </citation>
    <scope>NUCLEOTIDE SEQUENCE</scope>
    <source>
        <strain evidence="2">Niue_2</strain>
        <tissue evidence="2">Leaf</tissue>
    </source>
</reference>
<evidence type="ECO:0000313" key="2">
    <source>
        <dbReference type="EMBL" id="MQL86114.1"/>
    </source>
</evidence>
<evidence type="ECO:0000313" key="3">
    <source>
        <dbReference type="Proteomes" id="UP000652761"/>
    </source>
</evidence>
<comment type="caution">
    <text evidence="2">The sequence shown here is derived from an EMBL/GenBank/DDBJ whole genome shotgun (WGS) entry which is preliminary data.</text>
</comment>
<accession>A0A843UWV7</accession>
<keyword evidence="1" id="KW-1133">Transmembrane helix</keyword>
<keyword evidence="1" id="KW-0472">Membrane</keyword>